<evidence type="ECO:0000313" key="1">
    <source>
        <dbReference type="EMBL" id="TKR89197.1"/>
    </source>
</evidence>
<dbReference type="Proteomes" id="UP000298663">
    <property type="component" value="Unassembled WGS sequence"/>
</dbReference>
<comment type="caution">
    <text evidence="1">The sequence shown here is derived from an EMBL/GenBank/DDBJ whole genome shotgun (WGS) entry which is preliminary data.</text>
</comment>
<reference evidence="1 2" key="2">
    <citation type="journal article" date="2019" name="G3 (Bethesda)">
        <title>Hybrid Assembly of the Genome of the Entomopathogenic Nematode Steinernema carpocapsae Identifies the X-Chromosome.</title>
        <authorList>
            <person name="Serra L."/>
            <person name="Macchietto M."/>
            <person name="Macias-Munoz A."/>
            <person name="McGill C.J."/>
            <person name="Rodriguez I.M."/>
            <person name="Rodriguez B."/>
            <person name="Murad R."/>
            <person name="Mortazavi A."/>
        </authorList>
    </citation>
    <scope>NUCLEOTIDE SEQUENCE [LARGE SCALE GENOMIC DNA]</scope>
    <source>
        <strain evidence="1 2">ALL</strain>
    </source>
</reference>
<reference evidence="1 2" key="1">
    <citation type="journal article" date="2015" name="Genome Biol.">
        <title>Comparative genomics of Steinernema reveals deeply conserved gene regulatory networks.</title>
        <authorList>
            <person name="Dillman A.R."/>
            <person name="Macchietto M."/>
            <person name="Porter C.F."/>
            <person name="Rogers A."/>
            <person name="Williams B."/>
            <person name="Antoshechkin I."/>
            <person name="Lee M.M."/>
            <person name="Goodwin Z."/>
            <person name="Lu X."/>
            <person name="Lewis E.E."/>
            <person name="Goodrich-Blair H."/>
            <person name="Stock S.P."/>
            <person name="Adams B.J."/>
            <person name="Sternberg P.W."/>
            <person name="Mortazavi A."/>
        </authorList>
    </citation>
    <scope>NUCLEOTIDE SEQUENCE [LARGE SCALE GENOMIC DNA]</scope>
    <source>
        <strain evidence="1 2">ALL</strain>
    </source>
</reference>
<dbReference type="EMBL" id="AZBU02000003">
    <property type="protein sequence ID" value="TKR89197.1"/>
    <property type="molecule type" value="Genomic_DNA"/>
</dbReference>
<name>A0A4U5NZU3_STECR</name>
<dbReference type="AlphaFoldDB" id="A0A4U5NZU3"/>
<gene>
    <name evidence="1" type="ORF">L596_013337</name>
</gene>
<proteinExistence type="predicted"/>
<accession>A0A4U5NZU3</accession>
<keyword evidence="2" id="KW-1185">Reference proteome</keyword>
<sequence>MEVDERSVTERLQDRPLTTLRHVEVTNRPKGTFQTAQAVDTSHGRNRPLTLKRALKVTRQHRSTRYSKAYCSR</sequence>
<evidence type="ECO:0000313" key="2">
    <source>
        <dbReference type="Proteomes" id="UP000298663"/>
    </source>
</evidence>
<organism evidence="1 2">
    <name type="scientific">Steinernema carpocapsae</name>
    <name type="common">Entomopathogenic nematode</name>
    <dbReference type="NCBI Taxonomy" id="34508"/>
    <lineage>
        <taxon>Eukaryota</taxon>
        <taxon>Metazoa</taxon>
        <taxon>Ecdysozoa</taxon>
        <taxon>Nematoda</taxon>
        <taxon>Chromadorea</taxon>
        <taxon>Rhabditida</taxon>
        <taxon>Tylenchina</taxon>
        <taxon>Panagrolaimomorpha</taxon>
        <taxon>Strongyloidoidea</taxon>
        <taxon>Steinernematidae</taxon>
        <taxon>Steinernema</taxon>
    </lineage>
</organism>
<protein>
    <submittedName>
        <fullName evidence="1">Uncharacterized protein</fullName>
    </submittedName>
</protein>